<evidence type="ECO:0000313" key="3">
    <source>
        <dbReference type="Proteomes" id="UP000285060"/>
    </source>
</evidence>
<gene>
    <name evidence="2" type="ORF">DYB32_006090</name>
</gene>
<proteinExistence type="predicted"/>
<dbReference type="AlphaFoldDB" id="A0A418ASP6"/>
<dbReference type="VEuPathDB" id="FungiDB:H310_11465"/>
<dbReference type="EMBL" id="QUSY01000607">
    <property type="protein sequence ID" value="RHY28297.1"/>
    <property type="molecule type" value="Genomic_DNA"/>
</dbReference>
<feature type="non-terminal residue" evidence="2">
    <location>
        <position position="1"/>
    </location>
</feature>
<name>A0A418ASP6_9STRA</name>
<feature type="region of interest" description="Disordered" evidence="1">
    <location>
        <begin position="1"/>
        <end position="26"/>
    </location>
</feature>
<dbReference type="Proteomes" id="UP000285060">
    <property type="component" value="Unassembled WGS sequence"/>
</dbReference>
<protein>
    <submittedName>
        <fullName evidence="2">Uncharacterized protein</fullName>
    </submittedName>
</protein>
<evidence type="ECO:0000256" key="1">
    <source>
        <dbReference type="SAM" id="MobiDB-lite"/>
    </source>
</evidence>
<accession>A0A418ASP6</accession>
<keyword evidence="3" id="KW-1185">Reference proteome</keyword>
<reference evidence="2 3" key="1">
    <citation type="submission" date="2018-08" db="EMBL/GenBank/DDBJ databases">
        <title>Aphanomyces genome sequencing and annotation.</title>
        <authorList>
            <person name="Minardi D."/>
            <person name="Oidtmann B."/>
            <person name="Van Der Giezen M."/>
            <person name="Studholme D.J."/>
        </authorList>
    </citation>
    <scope>NUCLEOTIDE SEQUENCE [LARGE SCALE GENOMIC DNA]</scope>
    <source>
        <strain evidence="2 3">NJM0002</strain>
    </source>
</reference>
<evidence type="ECO:0000313" key="2">
    <source>
        <dbReference type="EMBL" id="RHY28297.1"/>
    </source>
</evidence>
<sequence length="136" mass="15576">KAKKALKEEKNKKNDKRESDGHRIREAALTTMKRTAATLGLDDDATRSKMKEGRRSSALKDAASAVVDIMSMIDVSNKFKRAELEAKWETNALLQRKGELEEQRYLVYKAEREARFARNSRSINHILSLWKAPLIC</sequence>
<organism evidence="2 3">
    <name type="scientific">Aphanomyces invadans</name>
    <dbReference type="NCBI Taxonomy" id="157072"/>
    <lineage>
        <taxon>Eukaryota</taxon>
        <taxon>Sar</taxon>
        <taxon>Stramenopiles</taxon>
        <taxon>Oomycota</taxon>
        <taxon>Saprolegniomycetes</taxon>
        <taxon>Saprolegniales</taxon>
        <taxon>Verrucalvaceae</taxon>
        <taxon>Aphanomyces</taxon>
    </lineage>
</organism>
<comment type="caution">
    <text evidence="2">The sequence shown here is derived from an EMBL/GenBank/DDBJ whole genome shotgun (WGS) entry which is preliminary data.</text>
</comment>